<dbReference type="EMBL" id="MCFA01000089">
    <property type="protein sequence ID" value="ORY09213.1"/>
    <property type="molecule type" value="Genomic_DNA"/>
</dbReference>
<reference evidence="1 2" key="1">
    <citation type="submission" date="2016-07" db="EMBL/GenBank/DDBJ databases">
        <title>Pervasive Adenine N6-methylation of Active Genes in Fungi.</title>
        <authorList>
            <consortium name="DOE Joint Genome Institute"/>
            <person name="Mondo S.J."/>
            <person name="Dannebaum R.O."/>
            <person name="Kuo R.C."/>
            <person name="Labutti K."/>
            <person name="Haridas S."/>
            <person name="Kuo A."/>
            <person name="Salamov A."/>
            <person name="Ahrendt S.R."/>
            <person name="Lipzen A."/>
            <person name="Sullivan W."/>
            <person name="Andreopoulos W.B."/>
            <person name="Clum A."/>
            <person name="Lindquist E."/>
            <person name="Daum C."/>
            <person name="Ramamoorthy G.K."/>
            <person name="Gryganskyi A."/>
            <person name="Culley D."/>
            <person name="Magnuson J.K."/>
            <person name="James T.Y."/>
            <person name="O'Malley M.A."/>
            <person name="Stajich J.E."/>
            <person name="Spatafora J.W."/>
            <person name="Visel A."/>
            <person name="Grigoriev I.V."/>
        </authorList>
    </citation>
    <scope>NUCLEOTIDE SEQUENCE [LARGE SCALE GENOMIC DNA]</scope>
    <source>
        <strain evidence="1 2">CBS 115471</strain>
    </source>
</reference>
<comment type="caution">
    <text evidence="1">The sequence shown here is derived from an EMBL/GenBank/DDBJ whole genome shotgun (WGS) entry which is preliminary data.</text>
</comment>
<name>A0A1Y1ZG43_9PLEO</name>
<gene>
    <name evidence="1" type="ORF">BCR34DRAFT_375853</name>
</gene>
<sequence length="208" mass="23430">MRHLGAATRCERPTSHDVMLHQDCREFRCSSSTLSLLEILLPCSILHPASLSVSVYGFQLRAFAGAGPVRDCANEHLGTYPPRPVAFPSKSTRPRLFVFEPDRARLKRLNLINFSLLVRDDAHPVLVLMLPQVRVILHLLCRHSIMSARKAIMRTLADQSTSREQTPAMQSIHHWQALTSDVRESGHNDAPYCLLLTFSDLVLDARQS</sequence>
<proteinExistence type="predicted"/>
<evidence type="ECO:0000313" key="1">
    <source>
        <dbReference type="EMBL" id="ORY09213.1"/>
    </source>
</evidence>
<dbReference type="AlphaFoldDB" id="A0A1Y1ZG43"/>
<dbReference type="Proteomes" id="UP000193144">
    <property type="component" value="Unassembled WGS sequence"/>
</dbReference>
<accession>A0A1Y1ZG43</accession>
<organism evidence="1 2">
    <name type="scientific">Clohesyomyces aquaticus</name>
    <dbReference type="NCBI Taxonomy" id="1231657"/>
    <lineage>
        <taxon>Eukaryota</taxon>
        <taxon>Fungi</taxon>
        <taxon>Dikarya</taxon>
        <taxon>Ascomycota</taxon>
        <taxon>Pezizomycotina</taxon>
        <taxon>Dothideomycetes</taxon>
        <taxon>Pleosporomycetidae</taxon>
        <taxon>Pleosporales</taxon>
        <taxon>Lindgomycetaceae</taxon>
        <taxon>Clohesyomyces</taxon>
    </lineage>
</organism>
<evidence type="ECO:0000313" key="2">
    <source>
        <dbReference type="Proteomes" id="UP000193144"/>
    </source>
</evidence>
<keyword evidence="2" id="KW-1185">Reference proteome</keyword>
<protein>
    <submittedName>
        <fullName evidence="1">Uncharacterized protein</fullName>
    </submittedName>
</protein>